<evidence type="ECO:0000256" key="6">
    <source>
        <dbReference type="ARBA" id="ARBA00023136"/>
    </source>
</evidence>
<evidence type="ECO:0000256" key="1">
    <source>
        <dbReference type="ARBA" id="ARBA00004651"/>
    </source>
</evidence>
<dbReference type="Gene3D" id="1.20.1250.20">
    <property type="entry name" value="MFS general substrate transporter like domains"/>
    <property type="match status" value="1"/>
</dbReference>
<dbReference type="Proteomes" id="UP001172743">
    <property type="component" value="Unassembled WGS sequence"/>
</dbReference>
<dbReference type="PANTHER" id="PTHR42718:SF46">
    <property type="entry name" value="BLR6921 PROTEIN"/>
    <property type="match status" value="1"/>
</dbReference>
<feature type="transmembrane region" description="Helical" evidence="7">
    <location>
        <begin position="230"/>
        <end position="252"/>
    </location>
</feature>
<evidence type="ECO:0000313" key="10">
    <source>
        <dbReference type="Proteomes" id="UP001172743"/>
    </source>
</evidence>
<feature type="transmembrane region" description="Helical" evidence="7">
    <location>
        <begin position="338"/>
        <end position="356"/>
    </location>
</feature>
<reference evidence="9" key="1">
    <citation type="submission" date="2023-07" db="EMBL/GenBank/DDBJ databases">
        <title>Ureibacillus sp. isolated from freshwater well.</title>
        <authorList>
            <person name="Kirdat K."/>
            <person name="Bhatt A."/>
            <person name="Teware R."/>
            <person name="Bhavsar Y."/>
            <person name="Yadav A."/>
        </authorList>
    </citation>
    <scope>NUCLEOTIDE SEQUENCE</scope>
    <source>
        <strain evidence="9">BA0131</strain>
    </source>
</reference>
<proteinExistence type="predicted"/>
<dbReference type="PROSITE" id="PS50850">
    <property type="entry name" value="MFS"/>
    <property type="match status" value="1"/>
</dbReference>
<evidence type="ECO:0000256" key="4">
    <source>
        <dbReference type="ARBA" id="ARBA00022692"/>
    </source>
</evidence>
<feature type="domain" description="Major facilitator superfamily (MFS) profile" evidence="8">
    <location>
        <begin position="18"/>
        <end position="469"/>
    </location>
</feature>
<feature type="transmembrane region" description="Helical" evidence="7">
    <location>
        <begin position="306"/>
        <end position="326"/>
    </location>
</feature>
<evidence type="ECO:0000259" key="8">
    <source>
        <dbReference type="PROSITE" id="PS50850"/>
    </source>
</evidence>
<dbReference type="RefSeq" id="WP_301137520.1">
    <property type="nucleotide sequence ID" value="NZ_JAUHTQ010000003.1"/>
</dbReference>
<evidence type="ECO:0000256" key="2">
    <source>
        <dbReference type="ARBA" id="ARBA00022448"/>
    </source>
</evidence>
<accession>A0ABT8GP95</accession>
<keyword evidence="10" id="KW-1185">Reference proteome</keyword>
<evidence type="ECO:0000256" key="3">
    <source>
        <dbReference type="ARBA" id="ARBA00022475"/>
    </source>
</evidence>
<feature type="transmembrane region" description="Helical" evidence="7">
    <location>
        <begin position="404"/>
        <end position="426"/>
    </location>
</feature>
<sequence length="473" mass="50339">MSANLNTNLQPNRKRWKALILLCFANFLVMMDSAIVQVALPAIKSDVGYTEANLQWVMNAFLILFGGLLLLGGRLADLFGHRRIFMWGVSILTVSSLFAGLAWNEMSLNVSRAVQGAGSALIAPAALSIIMILFSGDKKEMGKALAFWGLSGAAGGSLGIVLGGVLTQLLSWRWTLLFYVPVGILVLVLAPKLLEKGTKKSGKIDYAGALSVTASLVLIVYGIVTAEQNGWQSLSTLLPLIIGAILFVIFILMQAFRKEPLMPLGIFKTPNLAAGNVSLILLSVAWFPLIYFLILYLQQVMKFEPFMAAMGMLPGPILIAIFMIVLAEKVMAKLGMKITMAFGFVILGIAGLLFSGNTTYGSYWIDVFIPLLLAALGNALAYLPATTAAVSEAKEQESGLASGLYNTTYQVGSAVGLAILVSIAAATSAASTETSLAALNEGYQQAFFWGGIAAFVGAILALLFIRSKVGASK</sequence>
<keyword evidence="3" id="KW-1003">Cell membrane</keyword>
<evidence type="ECO:0000256" key="7">
    <source>
        <dbReference type="SAM" id="Phobius"/>
    </source>
</evidence>
<dbReference type="InterPro" id="IPR011701">
    <property type="entry name" value="MFS"/>
</dbReference>
<dbReference type="Gene3D" id="1.20.1720.10">
    <property type="entry name" value="Multidrug resistance protein D"/>
    <property type="match status" value="1"/>
</dbReference>
<dbReference type="Pfam" id="PF07690">
    <property type="entry name" value="MFS_1"/>
    <property type="match status" value="1"/>
</dbReference>
<keyword evidence="5 7" id="KW-1133">Transmembrane helix</keyword>
<feature type="transmembrane region" description="Helical" evidence="7">
    <location>
        <begin position="84"/>
        <end position="103"/>
    </location>
</feature>
<feature type="transmembrane region" description="Helical" evidence="7">
    <location>
        <begin position="115"/>
        <end position="134"/>
    </location>
</feature>
<feature type="transmembrane region" description="Helical" evidence="7">
    <location>
        <begin position="54"/>
        <end position="72"/>
    </location>
</feature>
<keyword evidence="4 7" id="KW-0812">Transmembrane</keyword>
<feature type="transmembrane region" description="Helical" evidence="7">
    <location>
        <begin position="446"/>
        <end position="465"/>
    </location>
</feature>
<feature type="transmembrane region" description="Helical" evidence="7">
    <location>
        <begin position="146"/>
        <end position="170"/>
    </location>
</feature>
<organism evidence="9 10">
    <name type="scientific">Ureibacillus aquaedulcis</name>
    <dbReference type="NCBI Taxonomy" id="3058421"/>
    <lineage>
        <taxon>Bacteria</taxon>
        <taxon>Bacillati</taxon>
        <taxon>Bacillota</taxon>
        <taxon>Bacilli</taxon>
        <taxon>Bacillales</taxon>
        <taxon>Caryophanaceae</taxon>
        <taxon>Ureibacillus</taxon>
    </lineage>
</organism>
<comment type="subcellular location">
    <subcellularLocation>
        <location evidence="1">Cell membrane</location>
        <topology evidence="1">Multi-pass membrane protein</topology>
    </subcellularLocation>
</comment>
<dbReference type="PANTHER" id="PTHR42718">
    <property type="entry name" value="MAJOR FACILITATOR SUPERFAMILY MULTIDRUG TRANSPORTER MFSC"/>
    <property type="match status" value="1"/>
</dbReference>
<dbReference type="InterPro" id="IPR036259">
    <property type="entry name" value="MFS_trans_sf"/>
</dbReference>
<feature type="transmembrane region" description="Helical" evidence="7">
    <location>
        <begin position="206"/>
        <end position="224"/>
    </location>
</feature>
<dbReference type="CDD" id="cd17321">
    <property type="entry name" value="MFS_MMR_MDR_like"/>
    <property type="match status" value="1"/>
</dbReference>
<dbReference type="EMBL" id="JAUHTQ010000003">
    <property type="protein sequence ID" value="MDN4493233.1"/>
    <property type="molecule type" value="Genomic_DNA"/>
</dbReference>
<name>A0ABT8GP95_9BACL</name>
<keyword evidence="6 7" id="KW-0472">Membrane</keyword>
<keyword evidence="2" id="KW-0813">Transport</keyword>
<comment type="caution">
    <text evidence="9">The sequence shown here is derived from an EMBL/GenBank/DDBJ whole genome shotgun (WGS) entry which is preliminary data.</text>
</comment>
<evidence type="ECO:0000256" key="5">
    <source>
        <dbReference type="ARBA" id="ARBA00022989"/>
    </source>
</evidence>
<protein>
    <submittedName>
        <fullName evidence="9">MFS transporter</fullName>
    </submittedName>
</protein>
<feature type="transmembrane region" description="Helical" evidence="7">
    <location>
        <begin position="362"/>
        <end position="383"/>
    </location>
</feature>
<evidence type="ECO:0000313" key="9">
    <source>
        <dbReference type="EMBL" id="MDN4493233.1"/>
    </source>
</evidence>
<feature type="transmembrane region" description="Helical" evidence="7">
    <location>
        <begin position="273"/>
        <end position="294"/>
    </location>
</feature>
<feature type="transmembrane region" description="Helical" evidence="7">
    <location>
        <begin position="176"/>
        <end position="194"/>
    </location>
</feature>
<gene>
    <name evidence="9" type="ORF">QYB95_06735</name>
</gene>
<dbReference type="SUPFAM" id="SSF103473">
    <property type="entry name" value="MFS general substrate transporter"/>
    <property type="match status" value="1"/>
</dbReference>
<dbReference type="InterPro" id="IPR020846">
    <property type="entry name" value="MFS_dom"/>
</dbReference>